<dbReference type="STRING" id="61621.ENSRBIP00000036550"/>
<evidence type="ECO:0000259" key="2">
    <source>
        <dbReference type="PROSITE" id="PS50404"/>
    </source>
</evidence>
<feature type="domain" description="GST N-terminal" evidence="2">
    <location>
        <begin position="5"/>
        <end position="67"/>
    </location>
</feature>
<dbReference type="PANTHER" id="PTHR43917">
    <property type="match status" value="1"/>
</dbReference>
<dbReference type="GeneTree" id="ENSGT00940000161301"/>
<dbReference type="InterPro" id="IPR051369">
    <property type="entry name" value="GST_Theta"/>
</dbReference>
<reference evidence="3" key="2">
    <citation type="submission" date="2025-08" db="UniProtKB">
        <authorList>
            <consortium name="Ensembl"/>
        </authorList>
    </citation>
    <scope>IDENTIFICATION</scope>
</reference>
<evidence type="ECO:0000313" key="3">
    <source>
        <dbReference type="Ensembl" id="ENSRBIP00000036550.1"/>
    </source>
</evidence>
<dbReference type="PROSITE" id="PS50404">
    <property type="entry name" value="GST_NTER"/>
    <property type="match status" value="1"/>
</dbReference>
<keyword evidence="4" id="KW-1185">Reference proteome</keyword>
<dbReference type="Ensembl" id="ENSRBIT00000060558.1">
    <property type="protein sequence ID" value="ENSRBIP00000036550.1"/>
    <property type="gene ID" value="ENSRBIG00000041889.1"/>
</dbReference>
<dbReference type="InterPro" id="IPR004045">
    <property type="entry name" value="Glutathione_S-Trfase_N"/>
</dbReference>
<dbReference type="GO" id="GO:0006749">
    <property type="term" value="P:glutathione metabolic process"/>
    <property type="evidence" value="ECO:0007669"/>
    <property type="project" value="TreeGrafter"/>
</dbReference>
<organism evidence="3 4">
    <name type="scientific">Rhinopithecus bieti</name>
    <name type="common">Black snub-nosed monkey</name>
    <name type="synonym">Pygathrix bieti</name>
    <dbReference type="NCBI Taxonomy" id="61621"/>
    <lineage>
        <taxon>Eukaryota</taxon>
        <taxon>Metazoa</taxon>
        <taxon>Chordata</taxon>
        <taxon>Craniata</taxon>
        <taxon>Vertebrata</taxon>
        <taxon>Euteleostomi</taxon>
        <taxon>Mammalia</taxon>
        <taxon>Eutheria</taxon>
        <taxon>Euarchontoglires</taxon>
        <taxon>Primates</taxon>
        <taxon>Haplorrhini</taxon>
        <taxon>Catarrhini</taxon>
        <taxon>Cercopithecidae</taxon>
        <taxon>Colobinae</taxon>
        <taxon>Rhinopithecus</taxon>
    </lineage>
</organism>
<dbReference type="Proteomes" id="UP000233180">
    <property type="component" value="Unassembled WGS sequence"/>
</dbReference>
<dbReference type="InterPro" id="IPR036249">
    <property type="entry name" value="Thioredoxin-like_sf"/>
</dbReference>
<reference evidence="3" key="3">
    <citation type="submission" date="2025-09" db="UniProtKB">
        <authorList>
            <consortium name="Ensembl"/>
        </authorList>
    </citation>
    <scope>IDENTIFICATION</scope>
</reference>
<dbReference type="PANTHER" id="PTHR43917:SF13">
    <property type="entry name" value="GLUTATHIONE S-TRANSFERASE THETA-4-RELATED"/>
    <property type="match status" value="1"/>
</dbReference>
<dbReference type="GO" id="GO:0005737">
    <property type="term" value="C:cytoplasm"/>
    <property type="evidence" value="ECO:0007669"/>
    <property type="project" value="TreeGrafter"/>
</dbReference>
<name>A0A2K6ML90_RHIBE</name>
<evidence type="ECO:0000313" key="4">
    <source>
        <dbReference type="Proteomes" id="UP000233180"/>
    </source>
</evidence>
<feature type="compositionally biased region" description="Polar residues" evidence="1">
    <location>
        <begin position="54"/>
        <end position="67"/>
    </location>
</feature>
<dbReference type="Gene3D" id="3.40.30.10">
    <property type="entry name" value="Glutaredoxin"/>
    <property type="match status" value="1"/>
</dbReference>
<dbReference type="SUPFAM" id="SSF52833">
    <property type="entry name" value="Thioredoxin-like"/>
    <property type="match status" value="1"/>
</dbReference>
<evidence type="ECO:0000256" key="1">
    <source>
        <dbReference type="SAM" id="MobiDB-lite"/>
    </source>
</evidence>
<dbReference type="AlphaFoldDB" id="A0A2K6ML90"/>
<feature type="region of interest" description="Disordered" evidence="1">
    <location>
        <begin position="48"/>
        <end position="67"/>
    </location>
</feature>
<proteinExistence type="predicted"/>
<dbReference type="GO" id="GO:0004364">
    <property type="term" value="F:glutathione transferase activity"/>
    <property type="evidence" value="ECO:0007669"/>
    <property type="project" value="TreeGrafter"/>
</dbReference>
<sequence>MCLNMALELYMDLLSAPCRAVYIFSKKHDIRFNFQFVDLLKGHHHSKEYIDINPSGSCPASKMGNLS</sequence>
<reference evidence="3 4" key="1">
    <citation type="submission" date="2016-06" db="EMBL/GenBank/DDBJ databases">
        <title>Genome of Rhinopithecus bieti.</title>
        <authorList>
            <person name="Wu"/>
            <person name="C.-I. and Zhang"/>
            <person name="Y."/>
        </authorList>
    </citation>
    <scope>NUCLEOTIDE SEQUENCE</scope>
</reference>
<accession>A0A2K6ML90</accession>
<protein>
    <recommendedName>
        <fullName evidence="2">GST N-terminal domain-containing protein</fullName>
    </recommendedName>
</protein>